<keyword evidence="3" id="KW-0560">Oxidoreductase</keyword>
<dbReference type="InterPro" id="IPR020471">
    <property type="entry name" value="AKR"/>
</dbReference>
<evidence type="ECO:0000313" key="9">
    <source>
        <dbReference type="Proteomes" id="UP000075663"/>
    </source>
</evidence>
<dbReference type="PROSITE" id="PS00798">
    <property type="entry name" value="ALDOKETO_REDUCTASE_1"/>
    <property type="match status" value="1"/>
</dbReference>
<comment type="caution">
    <text evidence="8">The sequence shown here is derived from an EMBL/GenBank/DDBJ whole genome shotgun (WGS) entry which is preliminary data.</text>
</comment>
<evidence type="ECO:0000256" key="3">
    <source>
        <dbReference type="ARBA" id="ARBA00023002"/>
    </source>
</evidence>
<evidence type="ECO:0000259" key="7">
    <source>
        <dbReference type="Pfam" id="PF00248"/>
    </source>
</evidence>
<evidence type="ECO:0000256" key="5">
    <source>
        <dbReference type="PIRSR" id="PIRSR000097-2"/>
    </source>
</evidence>
<dbReference type="InterPro" id="IPR036812">
    <property type="entry name" value="NAD(P)_OxRdtase_dom_sf"/>
</dbReference>
<evidence type="ECO:0000256" key="4">
    <source>
        <dbReference type="PIRSR" id="PIRSR000097-1"/>
    </source>
</evidence>
<dbReference type="RefSeq" id="WP_062299846.1">
    <property type="nucleotide sequence ID" value="NZ_LRPB01000003.1"/>
</dbReference>
<dbReference type="STRING" id="1914963.AWW67_14910"/>
<dbReference type="PANTHER" id="PTHR11732">
    <property type="entry name" value="ALDO/KETO REDUCTASE"/>
    <property type="match status" value="1"/>
</dbReference>
<reference evidence="8 9" key="1">
    <citation type="submission" date="2016-01" db="EMBL/GenBank/DDBJ databases">
        <title>Genome sequencing of Roseivirga seohaensis SW-152.</title>
        <authorList>
            <person name="Selvaratnam C."/>
            <person name="Thevarajoo S."/>
            <person name="Goh K.M."/>
            <person name="Ee R."/>
            <person name="Chan K.-G."/>
            <person name="Chong C.S."/>
        </authorList>
    </citation>
    <scope>NUCLEOTIDE SEQUENCE [LARGE SCALE GENOMIC DNA]</scope>
    <source>
        <strain evidence="8 9">SW-152</strain>
    </source>
</reference>
<comment type="similarity">
    <text evidence="1">Belongs to the aldo/keto reductase family.</text>
</comment>
<feature type="domain" description="NADP-dependent oxidoreductase" evidence="7">
    <location>
        <begin position="15"/>
        <end position="291"/>
    </location>
</feature>
<dbReference type="PRINTS" id="PR00069">
    <property type="entry name" value="ALDKETRDTASE"/>
</dbReference>
<proteinExistence type="inferred from homology"/>
<protein>
    <submittedName>
        <fullName evidence="8">Aldehyde oxidoreductase</fullName>
    </submittedName>
</protein>
<dbReference type="CDD" id="cd19123">
    <property type="entry name" value="AKR_AKR3G1"/>
    <property type="match status" value="1"/>
</dbReference>
<accession>A0A150Y302</accession>
<dbReference type="InterPro" id="IPR023210">
    <property type="entry name" value="NADP_OxRdtase_dom"/>
</dbReference>
<dbReference type="Pfam" id="PF00248">
    <property type="entry name" value="Aldo_ket_red"/>
    <property type="match status" value="1"/>
</dbReference>
<dbReference type="FunFam" id="3.20.20.100:FF:000006">
    <property type="entry name" value="Aldo-keto reductase family 1 member A1"/>
    <property type="match status" value="1"/>
</dbReference>
<feature type="active site" description="Proton donor" evidence="4">
    <location>
        <position position="48"/>
    </location>
</feature>
<organism evidence="8 9">
    <name type="scientific">Roseivirga seohaensis</name>
    <dbReference type="NCBI Taxonomy" id="1914963"/>
    <lineage>
        <taxon>Bacteria</taxon>
        <taxon>Pseudomonadati</taxon>
        <taxon>Bacteroidota</taxon>
        <taxon>Cytophagia</taxon>
        <taxon>Cytophagales</taxon>
        <taxon>Roseivirgaceae</taxon>
        <taxon>Roseivirga</taxon>
    </lineage>
</organism>
<dbReference type="EMBL" id="LRPB01000003">
    <property type="protein sequence ID" value="KYG85420.1"/>
    <property type="molecule type" value="Genomic_DNA"/>
</dbReference>
<dbReference type="SUPFAM" id="SSF51430">
    <property type="entry name" value="NAD(P)-linked oxidoreductase"/>
    <property type="match status" value="1"/>
</dbReference>
<dbReference type="Proteomes" id="UP000075663">
    <property type="component" value="Unassembled WGS sequence"/>
</dbReference>
<dbReference type="InterPro" id="IPR018170">
    <property type="entry name" value="Aldo/ket_reductase_CS"/>
</dbReference>
<keyword evidence="2" id="KW-0521">NADP</keyword>
<feature type="site" description="Lowers pKa of active site Tyr" evidence="6">
    <location>
        <position position="77"/>
    </location>
</feature>
<gene>
    <name evidence="8" type="ORF">AWW67_14910</name>
</gene>
<evidence type="ECO:0000256" key="2">
    <source>
        <dbReference type="ARBA" id="ARBA00022857"/>
    </source>
</evidence>
<dbReference type="Gene3D" id="3.20.20.100">
    <property type="entry name" value="NADP-dependent oxidoreductase domain"/>
    <property type="match status" value="1"/>
</dbReference>
<evidence type="ECO:0000256" key="1">
    <source>
        <dbReference type="ARBA" id="ARBA00007905"/>
    </source>
</evidence>
<dbReference type="AlphaFoldDB" id="A0A150Y302"/>
<dbReference type="InterPro" id="IPR044496">
    <property type="entry name" value="AKR3G"/>
</dbReference>
<dbReference type="PIRSF" id="PIRSF000097">
    <property type="entry name" value="AKR"/>
    <property type="match status" value="1"/>
</dbReference>
<name>A0A150Y302_9BACT</name>
<dbReference type="PROSITE" id="PS00062">
    <property type="entry name" value="ALDOKETO_REDUCTASE_2"/>
    <property type="match status" value="1"/>
</dbReference>
<evidence type="ECO:0000313" key="8">
    <source>
        <dbReference type="EMBL" id="KYG85420.1"/>
    </source>
</evidence>
<feature type="binding site" evidence="5">
    <location>
        <position position="110"/>
    </location>
    <ligand>
        <name>substrate</name>
    </ligand>
</feature>
<dbReference type="GO" id="GO:0008106">
    <property type="term" value="F:alcohol dehydrogenase (NADP+) activity"/>
    <property type="evidence" value="ECO:0007669"/>
    <property type="project" value="InterPro"/>
</dbReference>
<evidence type="ECO:0000256" key="6">
    <source>
        <dbReference type="PIRSR" id="PIRSR000097-3"/>
    </source>
</evidence>
<sequence length="317" mass="36002">MNQLIFKNGDKLDTIGLGTWKSEPGEVYKAVREAIKLGYRHIDCAWIYQNEKEIGNAFADAFAEGDVTRDELFVTSKLWNSFHAPEDVMPALKESLNALQLEYLDLYLIHWPIAHKKEAINPKTADDFIPIDEMPIADTWKAMEACVEAGLVKHIGVSNFNIPKLKKLMETAIIQPEMNQVESHPYLAQNDLLQFCIDNNIHYTAYSPLGSRDRAEGMKGIDEPDMFENDVVKKIAEAHNVHPAQILIKWAEARGTAVIPKSVNPERLKKNLKSAKIELSKEDMAKLNKLDKGYRFLNGKFWEREGGSYTADGLWNN</sequence>